<name>A0AAD1RMK3_PELCU</name>
<organism evidence="1 2">
    <name type="scientific">Pelobates cultripes</name>
    <name type="common">Western spadefoot toad</name>
    <dbReference type="NCBI Taxonomy" id="61616"/>
    <lineage>
        <taxon>Eukaryota</taxon>
        <taxon>Metazoa</taxon>
        <taxon>Chordata</taxon>
        <taxon>Craniata</taxon>
        <taxon>Vertebrata</taxon>
        <taxon>Euteleostomi</taxon>
        <taxon>Amphibia</taxon>
        <taxon>Batrachia</taxon>
        <taxon>Anura</taxon>
        <taxon>Pelobatoidea</taxon>
        <taxon>Pelobatidae</taxon>
        <taxon>Pelobates</taxon>
    </lineage>
</organism>
<protein>
    <submittedName>
        <fullName evidence="1">Uncharacterized protein</fullName>
    </submittedName>
</protein>
<dbReference type="AlphaFoldDB" id="A0AAD1RMK3"/>
<dbReference type="Proteomes" id="UP001295444">
    <property type="component" value="Chromosome 03"/>
</dbReference>
<evidence type="ECO:0000313" key="2">
    <source>
        <dbReference type="Proteomes" id="UP001295444"/>
    </source>
</evidence>
<evidence type="ECO:0000313" key="1">
    <source>
        <dbReference type="EMBL" id="CAH2274640.1"/>
    </source>
</evidence>
<dbReference type="Gene3D" id="3.30.70.1820">
    <property type="entry name" value="L1 transposable element, RRM domain"/>
    <property type="match status" value="1"/>
</dbReference>
<keyword evidence="2" id="KW-1185">Reference proteome</keyword>
<accession>A0AAD1RMK3</accession>
<reference evidence="1" key="1">
    <citation type="submission" date="2022-03" db="EMBL/GenBank/DDBJ databases">
        <authorList>
            <person name="Alioto T."/>
            <person name="Alioto T."/>
            <person name="Gomez Garrido J."/>
        </authorList>
    </citation>
    <scope>NUCLEOTIDE SEQUENCE</scope>
</reference>
<dbReference type="InterPro" id="IPR042566">
    <property type="entry name" value="L1_C"/>
</dbReference>
<dbReference type="PANTHER" id="PTHR11505">
    <property type="entry name" value="L1 TRANSPOSABLE ELEMENT-RELATED"/>
    <property type="match status" value="1"/>
</dbReference>
<proteinExistence type="predicted"/>
<dbReference type="InterPro" id="IPR004244">
    <property type="entry name" value="Transposase_22"/>
</dbReference>
<gene>
    <name evidence="1" type="ORF">PECUL_23A033269</name>
</gene>
<dbReference type="EMBL" id="OW240914">
    <property type="protein sequence ID" value="CAH2274640.1"/>
    <property type="molecule type" value="Genomic_DNA"/>
</dbReference>
<sequence length="153" mass="17571">MFQQLTPELHPDQLLLDRAHRLQRPSHLPTTAARDVIARVHFFHAKERIIRANRNKGMPEKYHNIKIFSDLSAETLQFRKSVAQITLSLRTQGLSYRWGYPAKLLVYHQDSLHSITSAPQGIRLMGDWGILLAEMAKTGPAKVPRLTQVWASR</sequence>
<dbReference type="Gene3D" id="3.30.250.20">
    <property type="entry name" value="L1 transposable element, C-terminal domain"/>
    <property type="match status" value="1"/>
</dbReference>